<dbReference type="AlphaFoldDB" id="A0A4Y2EET6"/>
<sequence length="89" mass="10087">MPTVDSVERKLVGSFLKINGGRGGLLVWSRPRSRRDPVWKLYLTEEPLCKRVWCKLNPTGSADIWRGGASLSVVLVIRPRFKIVRSVPK</sequence>
<protein>
    <submittedName>
        <fullName evidence="1">Uncharacterized protein</fullName>
    </submittedName>
</protein>
<name>A0A4Y2EET6_ARAVE</name>
<reference evidence="1 2" key="1">
    <citation type="journal article" date="2019" name="Sci. Rep.">
        <title>Orb-weaving spider Araneus ventricosus genome elucidates the spidroin gene catalogue.</title>
        <authorList>
            <person name="Kono N."/>
            <person name="Nakamura H."/>
            <person name="Ohtoshi R."/>
            <person name="Moran D.A.P."/>
            <person name="Shinohara A."/>
            <person name="Yoshida Y."/>
            <person name="Fujiwara M."/>
            <person name="Mori M."/>
            <person name="Tomita M."/>
            <person name="Arakawa K."/>
        </authorList>
    </citation>
    <scope>NUCLEOTIDE SEQUENCE [LARGE SCALE GENOMIC DNA]</scope>
</reference>
<evidence type="ECO:0000313" key="2">
    <source>
        <dbReference type="Proteomes" id="UP000499080"/>
    </source>
</evidence>
<organism evidence="1 2">
    <name type="scientific">Araneus ventricosus</name>
    <name type="common">Orbweaver spider</name>
    <name type="synonym">Epeira ventricosa</name>
    <dbReference type="NCBI Taxonomy" id="182803"/>
    <lineage>
        <taxon>Eukaryota</taxon>
        <taxon>Metazoa</taxon>
        <taxon>Ecdysozoa</taxon>
        <taxon>Arthropoda</taxon>
        <taxon>Chelicerata</taxon>
        <taxon>Arachnida</taxon>
        <taxon>Araneae</taxon>
        <taxon>Araneomorphae</taxon>
        <taxon>Entelegynae</taxon>
        <taxon>Araneoidea</taxon>
        <taxon>Araneidae</taxon>
        <taxon>Araneus</taxon>
    </lineage>
</organism>
<gene>
    <name evidence="1" type="ORF">AVEN_49954_1</name>
</gene>
<dbReference type="EMBL" id="BGPR01000591">
    <property type="protein sequence ID" value="GBM27650.1"/>
    <property type="molecule type" value="Genomic_DNA"/>
</dbReference>
<keyword evidence="2" id="KW-1185">Reference proteome</keyword>
<dbReference type="Proteomes" id="UP000499080">
    <property type="component" value="Unassembled WGS sequence"/>
</dbReference>
<accession>A0A4Y2EET6</accession>
<proteinExistence type="predicted"/>
<comment type="caution">
    <text evidence="1">The sequence shown here is derived from an EMBL/GenBank/DDBJ whole genome shotgun (WGS) entry which is preliminary data.</text>
</comment>
<evidence type="ECO:0000313" key="1">
    <source>
        <dbReference type="EMBL" id="GBM27650.1"/>
    </source>
</evidence>